<dbReference type="Gene3D" id="1.10.10.1540">
    <property type="entry name" value="Costar domain"/>
    <property type="match status" value="1"/>
</dbReference>
<dbReference type="InterPro" id="IPR038095">
    <property type="entry name" value="Costars_sf"/>
</dbReference>
<evidence type="ECO:0000313" key="4">
    <source>
        <dbReference type="Proteomes" id="UP000194236"/>
    </source>
</evidence>
<dbReference type="GO" id="GO:0035025">
    <property type="term" value="P:positive regulation of Rho protein signal transduction"/>
    <property type="evidence" value="ECO:0007669"/>
    <property type="project" value="InterPro"/>
</dbReference>
<feature type="region of interest" description="Disordered" evidence="1">
    <location>
        <begin position="57"/>
        <end position="80"/>
    </location>
</feature>
<accession>A0A1Y3BNN5</accession>
<dbReference type="PANTHER" id="PTHR22739:SF7">
    <property type="entry name" value="EG:152A3.3 PROTEIN-RELATED"/>
    <property type="match status" value="1"/>
</dbReference>
<dbReference type="GO" id="GO:0003779">
    <property type="term" value="F:actin binding"/>
    <property type="evidence" value="ECO:0007669"/>
    <property type="project" value="InterPro"/>
</dbReference>
<keyword evidence="4" id="KW-1185">Reference proteome</keyword>
<dbReference type="EMBL" id="MUJZ01007621">
    <property type="protein sequence ID" value="OTF82610.1"/>
    <property type="molecule type" value="Genomic_DNA"/>
</dbReference>
<dbReference type="GO" id="GO:0045944">
    <property type="term" value="P:positive regulation of transcription by RNA polymerase II"/>
    <property type="evidence" value="ECO:0007669"/>
    <property type="project" value="TreeGrafter"/>
</dbReference>
<dbReference type="InterPro" id="IPR026111">
    <property type="entry name" value="Abra"/>
</dbReference>
<gene>
    <name evidence="3" type="ORF">BLA29_004538</name>
</gene>
<dbReference type="SMART" id="SM01283">
    <property type="entry name" value="Costars"/>
    <property type="match status" value="1"/>
</dbReference>
<proteinExistence type="predicted"/>
<sequence length="173" mass="19705">MAEENDQSKFRLPGLYGNTDLNSRINMFQEKAEKHKEKQKLNPFSGSFDAVASAKQKLNKEDPNYGKPVEGSKTEQRGKQASQLIANEIKLLMEIIQKHGTVNEESSGKEVTIKFKELFELYKVISSKIVGLLLRARKHGLVRFEGEMLYQGRDDNVIITMDPSIKLDDINFD</sequence>
<feature type="compositionally biased region" description="Basic and acidic residues" evidence="1">
    <location>
        <begin position="58"/>
        <end position="78"/>
    </location>
</feature>
<evidence type="ECO:0000313" key="3">
    <source>
        <dbReference type="EMBL" id="OTF82610.1"/>
    </source>
</evidence>
<dbReference type="OrthoDB" id="9871914at2759"/>
<protein>
    <submittedName>
        <fullName evidence="3">Costars domain containing protein</fullName>
    </submittedName>
</protein>
<dbReference type="PANTHER" id="PTHR22739">
    <property type="entry name" value="STRIATED MUSCLE ACTIVATOR OF RHO-DEPENDENT SIGNALING-RELATED"/>
    <property type="match status" value="1"/>
</dbReference>
<feature type="domain" description="Costars" evidence="2">
    <location>
        <begin position="83"/>
        <end position="162"/>
    </location>
</feature>
<name>A0A1Y3BNN5_EURMA</name>
<dbReference type="AlphaFoldDB" id="A0A1Y3BNN5"/>
<evidence type="ECO:0000259" key="2">
    <source>
        <dbReference type="SMART" id="SM01283"/>
    </source>
</evidence>
<dbReference type="Pfam" id="PF14705">
    <property type="entry name" value="Costars"/>
    <property type="match status" value="1"/>
</dbReference>
<evidence type="ECO:0000256" key="1">
    <source>
        <dbReference type="SAM" id="MobiDB-lite"/>
    </source>
</evidence>
<dbReference type="Proteomes" id="UP000194236">
    <property type="component" value="Unassembled WGS sequence"/>
</dbReference>
<organism evidence="3 4">
    <name type="scientific">Euroglyphus maynei</name>
    <name type="common">Mayne's house dust mite</name>
    <dbReference type="NCBI Taxonomy" id="6958"/>
    <lineage>
        <taxon>Eukaryota</taxon>
        <taxon>Metazoa</taxon>
        <taxon>Ecdysozoa</taxon>
        <taxon>Arthropoda</taxon>
        <taxon>Chelicerata</taxon>
        <taxon>Arachnida</taxon>
        <taxon>Acari</taxon>
        <taxon>Acariformes</taxon>
        <taxon>Sarcoptiformes</taxon>
        <taxon>Astigmata</taxon>
        <taxon>Psoroptidia</taxon>
        <taxon>Analgoidea</taxon>
        <taxon>Pyroglyphidae</taxon>
        <taxon>Pyroglyphinae</taxon>
        <taxon>Euroglyphus</taxon>
    </lineage>
</organism>
<reference evidence="3 4" key="1">
    <citation type="submission" date="2017-03" db="EMBL/GenBank/DDBJ databases">
        <title>Genome Survey of Euroglyphus maynei.</title>
        <authorList>
            <person name="Arlian L.G."/>
            <person name="Morgan M.S."/>
            <person name="Rider S.D."/>
        </authorList>
    </citation>
    <scope>NUCLEOTIDE SEQUENCE [LARGE SCALE GENOMIC DNA]</scope>
    <source>
        <strain evidence="3">Arlian Lab</strain>
        <tissue evidence="3">Whole body</tissue>
    </source>
</reference>
<dbReference type="GO" id="GO:0030017">
    <property type="term" value="C:sarcomere"/>
    <property type="evidence" value="ECO:0007669"/>
    <property type="project" value="TreeGrafter"/>
</dbReference>
<comment type="caution">
    <text evidence="3">The sequence shown here is derived from an EMBL/GenBank/DDBJ whole genome shotgun (WGS) entry which is preliminary data.</text>
</comment>
<dbReference type="InterPro" id="IPR027817">
    <property type="entry name" value="Costars_dom"/>
</dbReference>